<name>A0A842HUH9_9SPHN</name>
<sequence length="91" mass="10289">MRRISHEELRIRIYVKLRTFRKRTLRALVSKLPHEGDKATGEVADAIADLVAGGDARLIIPTPVKSKLDNQEGPGRWGPDDPDPTEYLDRE</sequence>
<dbReference type="EMBL" id="JACJVJ010000001">
    <property type="protein sequence ID" value="MBC2776726.1"/>
    <property type="molecule type" value="Genomic_DNA"/>
</dbReference>
<dbReference type="RefSeq" id="WP_185799987.1">
    <property type="nucleotide sequence ID" value="NZ_JACJVJ010000001.1"/>
</dbReference>
<proteinExistence type="predicted"/>
<feature type="region of interest" description="Disordered" evidence="1">
    <location>
        <begin position="62"/>
        <end position="91"/>
    </location>
</feature>
<reference evidence="2 3" key="1">
    <citation type="submission" date="2020-08" db="EMBL/GenBank/DDBJ databases">
        <title>Draft genome sequence of Parasphingopyxis sp. GrpM-11.</title>
        <authorList>
            <person name="Oh J."/>
            <person name="Roh D.-H."/>
        </authorList>
    </citation>
    <scope>NUCLEOTIDE SEQUENCE [LARGE SCALE GENOMIC DNA]</scope>
    <source>
        <strain evidence="2 3">GrpM-11</strain>
    </source>
</reference>
<evidence type="ECO:0000256" key="1">
    <source>
        <dbReference type="SAM" id="MobiDB-lite"/>
    </source>
</evidence>
<dbReference type="Proteomes" id="UP000564378">
    <property type="component" value="Unassembled WGS sequence"/>
</dbReference>
<keyword evidence="3" id="KW-1185">Reference proteome</keyword>
<organism evidence="2 3">
    <name type="scientific">Parasphingopyxis marina</name>
    <dbReference type="NCBI Taxonomy" id="2761622"/>
    <lineage>
        <taxon>Bacteria</taxon>
        <taxon>Pseudomonadati</taxon>
        <taxon>Pseudomonadota</taxon>
        <taxon>Alphaproteobacteria</taxon>
        <taxon>Sphingomonadales</taxon>
        <taxon>Sphingomonadaceae</taxon>
        <taxon>Parasphingopyxis</taxon>
    </lineage>
</organism>
<evidence type="ECO:0000313" key="3">
    <source>
        <dbReference type="Proteomes" id="UP000564378"/>
    </source>
</evidence>
<accession>A0A842HUH9</accession>
<dbReference type="AlphaFoldDB" id="A0A842HUH9"/>
<evidence type="ECO:0000313" key="2">
    <source>
        <dbReference type="EMBL" id="MBC2776726.1"/>
    </source>
</evidence>
<comment type="caution">
    <text evidence="2">The sequence shown here is derived from an EMBL/GenBank/DDBJ whole genome shotgun (WGS) entry which is preliminary data.</text>
</comment>
<protein>
    <submittedName>
        <fullName evidence="2">Uncharacterized protein</fullName>
    </submittedName>
</protein>
<feature type="compositionally biased region" description="Acidic residues" evidence="1">
    <location>
        <begin position="80"/>
        <end position="91"/>
    </location>
</feature>
<gene>
    <name evidence="2" type="ORF">H6P80_03750</name>
</gene>